<feature type="transmembrane region" description="Helical" evidence="1">
    <location>
        <begin position="23"/>
        <end position="42"/>
    </location>
</feature>
<keyword evidence="1" id="KW-1133">Transmembrane helix</keyword>
<dbReference type="InterPro" id="IPR006938">
    <property type="entry name" value="DUF624"/>
</dbReference>
<keyword evidence="1" id="KW-0812">Transmembrane</keyword>
<dbReference type="Pfam" id="PF04854">
    <property type="entry name" value="DUF624"/>
    <property type="match status" value="1"/>
</dbReference>
<dbReference type="RefSeq" id="WP_110563874.1">
    <property type="nucleotide sequence ID" value="NZ_PYBV01000015.1"/>
</dbReference>
<organism evidence="2 3">
    <name type="scientific">Micromonospora arborensis</name>
    <dbReference type="NCBI Taxonomy" id="2116518"/>
    <lineage>
        <taxon>Bacteria</taxon>
        <taxon>Bacillati</taxon>
        <taxon>Actinomycetota</taxon>
        <taxon>Actinomycetes</taxon>
        <taxon>Micromonosporales</taxon>
        <taxon>Micromonosporaceae</taxon>
        <taxon>Micromonospora</taxon>
    </lineage>
</organism>
<sequence>MSGSAQAWRQFGDGPLSRVTSRVYILLVVELLLLLTTLPGLLPLLLLRRDPSNLPLVALFLVPVGPALSAALYALRHQRPDLTDLRPAATFWRGYRANLSGVLRVWVPTLLWLTVLAVNLAYLGAVGLPGWWTVPLVLLGAGVTLCAANALVITSLFDFRTRDVLRLATHFLVRTPGVTVGNALLLAAAAGIAAVFSEAVLALLASVAVLAFLRIGDPMIHLIRKEFTP</sequence>
<name>A0A318NL21_9ACTN</name>
<gene>
    <name evidence="2" type="ORF">C7C45_12820</name>
</gene>
<accession>A0A318NL21</accession>
<dbReference type="Proteomes" id="UP000248333">
    <property type="component" value="Unassembled WGS sequence"/>
</dbReference>
<dbReference type="AlphaFoldDB" id="A0A318NL21"/>
<proteinExistence type="predicted"/>
<keyword evidence="1" id="KW-0472">Membrane</keyword>
<dbReference type="EMBL" id="PYBV01000015">
    <property type="protein sequence ID" value="PYC70770.1"/>
    <property type="molecule type" value="Genomic_DNA"/>
</dbReference>
<feature type="transmembrane region" description="Helical" evidence="1">
    <location>
        <begin position="54"/>
        <end position="75"/>
    </location>
</feature>
<reference evidence="2 3" key="1">
    <citation type="submission" date="2018-03" db="EMBL/GenBank/DDBJ databases">
        <title>Bioinformatic expansion and discovery of thiopeptide antibiotics.</title>
        <authorList>
            <person name="Schwalen C.J."/>
            <person name="Hudson G.A."/>
            <person name="Mitchell D.A."/>
        </authorList>
    </citation>
    <scope>NUCLEOTIDE SEQUENCE [LARGE SCALE GENOMIC DNA]</scope>
    <source>
        <strain evidence="2 3">NRRL 8041</strain>
    </source>
</reference>
<evidence type="ECO:0000313" key="3">
    <source>
        <dbReference type="Proteomes" id="UP000248333"/>
    </source>
</evidence>
<comment type="caution">
    <text evidence="2">The sequence shown here is derived from an EMBL/GenBank/DDBJ whole genome shotgun (WGS) entry which is preliminary data.</text>
</comment>
<dbReference type="OrthoDB" id="4211860at2"/>
<evidence type="ECO:0008006" key="4">
    <source>
        <dbReference type="Google" id="ProtNLM"/>
    </source>
</evidence>
<evidence type="ECO:0000313" key="2">
    <source>
        <dbReference type="EMBL" id="PYC70770.1"/>
    </source>
</evidence>
<evidence type="ECO:0000256" key="1">
    <source>
        <dbReference type="SAM" id="Phobius"/>
    </source>
</evidence>
<feature type="transmembrane region" description="Helical" evidence="1">
    <location>
        <begin position="105"/>
        <end position="125"/>
    </location>
</feature>
<feature type="transmembrane region" description="Helical" evidence="1">
    <location>
        <begin position="171"/>
        <end position="193"/>
    </location>
</feature>
<feature type="transmembrane region" description="Helical" evidence="1">
    <location>
        <begin position="199"/>
        <end position="216"/>
    </location>
</feature>
<feature type="transmembrane region" description="Helical" evidence="1">
    <location>
        <begin position="131"/>
        <end position="159"/>
    </location>
</feature>
<protein>
    <recommendedName>
        <fullName evidence="4">DUF624 domain-containing protein</fullName>
    </recommendedName>
</protein>
<keyword evidence="3" id="KW-1185">Reference proteome</keyword>